<proteinExistence type="predicted"/>
<evidence type="ECO:0000313" key="2">
    <source>
        <dbReference type="Proteomes" id="UP000185781"/>
    </source>
</evidence>
<protein>
    <submittedName>
        <fullName evidence="1">Uncharacterized protein</fullName>
    </submittedName>
</protein>
<dbReference type="EMBL" id="FTOV01000016">
    <property type="protein sequence ID" value="SIT25470.1"/>
    <property type="molecule type" value="Genomic_DNA"/>
</dbReference>
<reference evidence="1 2" key="1">
    <citation type="submission" date="2017-01" db="EMBL/GenBank/DDBJ databases">
        <authorList>
            <person name="Mah S.A."/>
            <person name="Swanson W.J."/>
            <person name="Moy G.W."/>
            <person name="Vacquier V.D."/>
        </authorList>
    </citation>
    <scope>NUCLEOTIDE SEQUENCE [LARGE SCALE GENOMIC DNA]</scope>
    <source>
        <strain evidence="1 2">DSM 18014</strain>
    </source>
</reference>
<evidence type="ECO:0000313" key="1">
    <source>
        <dbReference type="EMBL" id="SIT25470.1"/>
    </source>
</evidence>
<organism evidence="1 2">
    <name type="scientific">Chryseobacterium gambrini</name>
    <dbReference type="NCBI Taxonomy" id="373672"/>
    <lineage>
        <taxon>Bacteria</taxon>
        <taxon>Pseudomonadati</taxon>
        <taxon>Bacteroidota</taxon>
        <taxon>Flavobacteriia</taxon>
        <taxon>Flavobacteriales</taxon>
        <taxon>Weeksellaceae</taxon>
        <taxon>Chryseobacterium group</taxon>
        <taxon>Chryseobacterium</taxon>
    </lineage>
</organism>
<accession>A0A1N7QRD2</accession>
<dbReference type="AlphaFoldDB" id="A0A1N7QRD2"/>
<sequence>METRNHYKTGRILKSHTSRNFKKNYIMSQFQLGISLTFLKRDLALVVQSTDQETANGKITAKEYLLVPTKVSSDDFVTFKDLKNDFDKIFGSDSNAATQQVTDQLKQNSSDNEFDINKIHFYLKTAYLYKKAYYINTEADLSKPPVMEECDERGTKLKDDKKAKWEYALSISIDSKAFFSEFNTMSINSVNFSIWNTDRNVVKKMMTLGSTDDIFKQLEDSVK</sequence>
<name>A0A1N7QRD2_9FLAO</name>
<gene>
    <name evidence="1" type="ORF">SAMN05421785_11634</name>
</gene>
<dbReference type="Proteomes" id="UP000185781">
    <property type="component" value="Unassembled WGS sequence"/>
</dbReference>
<dbReference type="STRING" id="373672.SAMN05421785_11634"/>